<dbReference type="CDD" id="cd00586">
    <property type="entry name" value="4HBT"/>
    <property type="match status" value="1"/>
</dbReference>
<organism evidence="1 2">
    <name type="scientific">Bradymonas sediminis</name>
    <dbReference type="NCBI Taxonomy" id="1548548"/>
    <lineage>
        <taxon>Bacteria</taxon>
        <taxon>Deltaproteobacteria</taxon>
        <taxon>Bradymonadales</taxon>
        <taxon>Bradymonadaceae</taxon>
        <taxon>Bradymonas</taxon>
    </lineage>
</organism>
<gene>
    <name evidence="1" type="ORF">DN745_10165</name>
</gene>
<evidence type="ECO:0000313" key="2">
    <source>
        <dbReference type="Proteomes" id="UP000249799"/>
    </source>
</evidence>
<dbReference type="Gene3D" id="3.10.129.10">
    <property type="entry name" value="Hotdog Thioesterase"/>
    <property type="match status" value="1"/>
</dbReference>
<dbReference type="Proteomes" id="UP000249799">
    <property type="component" value="Chromosome"/>
</dbReference>
<dbReference type="SUPFAM" id="SSF54637">
    <property type="entry name" value="Thioesterase/thiol ester dehydrase-isomerase"/>
    <property type="match status" value="1"/>
</dbReference>
<dbReference type="KEGG" id="bsed:DN745_10165"/>
<dbReference type="RefSeq" id="WP_111334546.1">
    <property type="nucleotide sequence ID" value="NZ_CP030032.1"/>
</dbReference>
<dbReference type="GO" id="GO:0047617">
    <property type="term" value="F:fatty acyl-CoA hydrolase activity"/>
    <property type="evidence" value="ECO:0007669"/>
    <property type="project" value="TreeGrafter"/>
</dbReference>
<protein>
    <submittedName>
        <fullName evidence="1">Acyl-CoA thioesterase</fullName>
    </submittedName>
</protein>
<dbReference type="AlphaFoldDB" id="A0A2Z4FLY5"/>
<name>A0A2Z4FLY5_9DELT</name>
<dbReference type="InterPro" id="IPR029069">
    <property type="entry name" value="HotDog_dom_sf"/>
</dbReference>
<reference evidence="1 2" key="1">
    <citation type="submission" date="2018-06" db="EMBL/GenBank/DDBJ databases">
        <title>Lujinxingia sediminis gen. nov. sp. nov., a new facultative anaerobic member of the class Deltaproteobacteria, and proposal of Lujinxingaceae fam. nov.</title>
        <authorList>
            <person name="Guo L.-Y."/>
            <person name="Li C.-M."/>
            <person name="Wang S."/>
            <person name="Du Z.-J."/>
        </authorList>
    </citation>
    <scope>NUCLEOTIDE SEQUENCE [LARGE SCALE GENOMIC DNA]</scope>
    <source>
        <strain evidence="1 2">FA350</strain>
    </source>
</reference>
<dbReference type="PANTHER" id="PTHR31793:SF40">
    <property type="entry name" value="ACYL-COA THIOESTER HYDROLASE, YBGC_YBAW FAMILY"/>
    <property type="match status" value="1"/>
</dbReference>
<dbReference type="EMBL" id="CP030032">
    <property type="protein sequence ID" value="AWV89684.1"/>
    <property type="molecule type" value="Genomic_DNA"/>
</dbReference>
<dbReference type="PANTHER" id="PTHR31793">
    <property type="entry name" value="4-HYDROXYBENZOYL-COA THIOESTERASE FAMILY MEMBER"/>
    <property type="match status" value="1"/>
</dbReference>
<dbReference type="Pfam" id="PF13279">
    <property type="entry name" value="4HBT_2"/>
    <property type="match status" value="1"/>
</dbReference>
<evidence type="ECO:0000313" key="1">
    <source>
        <dbReference type="EMBL" id="AWV89684.1"/>
    </source>
</evidence>
<proteinExistence type="predicted"/>
<keyword evidence="2" id="KW-1185">Reference proteome</keyword>
<dbReference type="InterPro" id="IPR050563">
    <property type="entry name" value="4-hydroxybenzoyl-CoA_TE"/>
</dbReference>
<accession>A0A2Z4FLY5</accession>
<dbReference type="OrthoDB" id="9799036at2"/>
<sequence>MSKSVKEILSAYPVVIEMPVSWGDMDAFGHVNNKRYFGYFEDARIAYFAQAKVAEVSGMASGIGPVLASTSCRFRAPLKFPDYLGVGARVVDIEEDRFTVEHAVASQNLGIIAALGEARVVSFDFTKNASVPVPQEWLRAIKALEG</sequence>